<comment type="caution">
    <text evidence="2">The sequence shown here is derived from an EMBL/GenBank/DDBJ whole genome shotgun (WGS) entry which is preliminary data.</text>
</comment>
<dbReference type="AlphaFoldDB" id="A0A5D8QET3"/>
<name>A0A5D8QET3_9THEO</name>
<evidence type="ECO:0000313" key="3">
    <source>
        <dbReference type="Proteomes" id="UP000322976"/>
    </source>
</evidence>
<dbReference type="EMBL" id="VTPS01000004">
    <property type="protein sequence ID" value="TZE82679.1"/>
    <property type="molecule type" value="Genomic_DNA"/>
</dbReference>
<keyword evidence="3" id="KW-1185">Reference proteome</keyword>
<accession>A0A5D8QET3</accession>
<dbReference type="InterPro" id="IPR012437">
    <property type="entry name" value="DUF1638"/>
</dbReference>
<sequence>MRNVIIACQTLYDELNLAVNETHCEYPVVWVSSEYHSDPNRLRSKLQQEIDAQNGFDNILFAYGFCGNAVIGLKASTANLIFPKTDDCISMLLSKPEEKYERMKETYFLTKGWIENSKSLLNEYLNAVNRYGEKRTKRIFQIMLKHYNKLMLIDTGAYNVADYWDRAKKIAGIADLELFTGKGNLWLLKKLLTGPYDDDFIIIDKGQTVNTASLGYVYDRNTYQDL</sequence>
<dbReference type="RefSeq" id="WP_149544594.1">
    <property type="nucleotide sequence ID" value="NZ_VTPS01000004.1"/>
</dbReference>
<protein>
    <submittedName>
        <fullName evidence="2">DUF1638 domain-containing protein</fullName>
    </submittedName>
</protein>
<dbReference type="Pfam" id="PF07796">
    <property type="entry name" value="DUF1638"/>
    <property type="match status" value="1"/>
</dbReference>
<evidence type="ECO:0000259" key="1">
    <source>
        <dbReference type="Pfam" id="PF07796"/>
    </source>
</evidence>
<evidence type="ECO:0000313" key="2">
    <source>
        <dbReference type="EMBL" id="TZE82679.1"/>
    </source>
</evidence>
<feature type="domain" description="DUF1638" evidence="1">
    <location>
        <begin position="30"/>
        <end position="192"/>
    </location>
</feature>
<gene>
    <name evidence="2" type="ORF">FWJ32_03500</name>
</gene>
<organism evidence="2 3">
    <name type="scientific">Calorimonas adulescens</name>
    <dbReference type="NCBI Taxonomy" id="2606906"/>
    <lineage>
        <taxon>Bacteria</taxon>
        <taxon>Bacillati</taxon>
        <taxon>Bacillota</taxon>
        <taxon>Clostridia</taxon>
        <taxon>Thermoanaerobacterales</taxon>
        <taxon>Thermoanaerobacteraceae</taxon>
        <taxon>Calorimonas</taxon>
    </lineage>
</organism>
<reference evidence="2 3" key="1">
    <citation type="submission" date="2019-08" db="EMBL/GenBank/DDBJ databases">
        <title>Calorimonas adulescens gen. nov., sp. nov., an anaerobic thermophilic bacterium from Sakhalin hot spring.</title>
        <authorList>
            <person name="Khomyakova M.A."/>
            <person name="Merkel A.Y."/>
            <person name="Novikov A."/>
            <person name="Bonch-Osmolovskaya E.A."/>
            <person name="Slobodkin A.I."/>
        </authorList>
    </citation>
    <scope>NUCLEOTIDE SEQUENCE [LARGE SCALE GENOMIC DNA]</scope>
    <source>
        <strain evidence="2 3">A05MB</strain>
    </source>
</reference>
<dbReference type="Proteomes" id="UP000322976">
    <property type="component" value="Unassembled WGS sequence"/>
</dbReference>
<proteinExistence type="predicted"/>